<sequence length="68" mass="7441">MSKIRPITLIALTSLLLLSACGGSSRVATAEADQYANLLEHEQRTLEQAKGVQELLNKTFEERLGALK</sequence>
<accession>A0A7V2SXU6</accession>
<proteinExistence type="predicted"/>
<keyword evidence="1" id="KW-0732">Signal</keyword>
<reference evidence="2" key="1">
    <citation type="journal article" date="2020" name="mSystems">
        <title>Genome- and Community-Level Interaction Insights into Carbon Utilization and Element Cycling Functions of Hydrothermarchaeota in Hydrothermal Sediment.</title>
        <authorList>
            <person name="Zhou Z."/>
            <person name="Liu Y."/>
            <person name="Xu W."/>
            <person name="Pan J."/>
            <person name="Luo Z.H."/>
            <person name="Li M."/>
        </authorList>
    </citation>
    <scope>NUCLEOTIDE SEQUENCE [LARGE SCALE GENOMIC DNA]</scope>
    <source>
        <strain evidence="2">HyVt-493</strain>
    </source>
</reference>
<evidence type="ECO:0000313" key="2">
    <source>
        <dbReference type="EMBL" id="HFC91409.1"/>
    </source>
</evidence>
<dbReference type="EMBL" id="DRMS01000045">
    <property type="protein sequence ID" value="HFC91409.1"/>
    <property type="molecule type" value="Genomic_DNA"/>
</dbReference>
<dbReference type="Proteomes" id="UP000885750">
    <property type="component" value="Unassembled WGS sequence"/>
</dbReference>
<organism evidence="2">
    <name type="scientific">Leucothrix mucor</name>
    <dbReference type="NCBI Taxonomy" id="45248"/>
    <lineage>
        <taxon>Bacteria</taxon>
        <taxon>Pseudomonadati</taxon>
        <taxon>Pseudomonadota</taxon>
        <taxon>Gammaproteobacteria</taxon>
        <taxon>Thiotrichales</taxon>
        <taxon>Thiotrichaceae</taxon>
        <taxon>Leucothrix</taxon>
    </lineage>
</organism>
<dbReference type="AlphaFoldDB" id="A0A7V2SXU6"/>
<feature type="signal peptide" evidence="1">
    <location>
        <begin position="1"/>
        <end position="30"/>
    </location>
</feature>
<comment type="caution">
    <text evidence="2">The sequence shown here is derived from an EMBL/GenBank/DDBJ whole genome shotgun (WGS) entry which is preliminary data.</text>
</comment>
<feature type="chain" id="PRO_5030727983" evidence="1">
    <location>
        <begin position="31"/>
        <end position="68"/>
    </location>
</feature>
<name>A0A7V2SXU6_LEUMU</name>
<protein>
    <submittedName>
        <fullName evidence="2">Uncharacterized protein</fullName>
    </submittedName>
</protein>
<evidence type="ECO:0000256" key="1">
    <source>
        <dbReference type="SAM" id="SignalP"/>
    </source>
</evidence>
<dbReference type="PROSITE" id="PS51257">
    <property type="entry name" value="PROKAR_LIPOPROTEIN"/>
    <property type="match status" value="1"/>
</dbReference>
<gene>
    <name evidence="2" type="ORF">ENJ51_01205</name>
</gene>